<gene>
    <name evidence="2" type="ORF">BdWA1_003033</name>
</gene>
<dbReference type="InterPro" id="IPR050343">
    <property type="entry name" value="RsuA_PseudoU_synthase"/>
</dbReference>
<dbReference type="PANTHER" id="PTHR47683:SF2">
    <property type="entry name" value="RNA-BINDING S4 DOMAIN-CONTAINING PROTEIN"/>
    <property type="match status" value="1"/>
</dbReference>
<organism evidence="2 3">
    <name type="scientific">Babesia duncani</name>
    <dbReference type="NCBI Taxonomy" id="323732"/>
    <lineage>
        <taxon>Eukaryota</taxon>
        <taxon>Sar</taxon>
        <taxon>Alveolata</taxon>
        <taxon>Apicomplexa</taxon>
        <taxon>Aconoidasida</taxon>
        <taxon>Piroplasmida</taxon>
        <taxon>Babesiidae</taxon>
        <taxon>Babesia</taxon>
    </lineage>
</organism>
<dbReference type="KEGG" id="bdw:94337330"/>
<dbReference type="EMBL" id="JALLKP010000004">
    <property type="protein sequence ID" value="KAK2195357.1"/>
    <property type="molecule type" value="Genomic_DNA"/>
</dbReference>
<proteinExistence type="predicted"/>
<name>A0AAD9UN34_9APIC</name>
<accession>A0AAD9UN34</accession>
<reference evidence="2" key="1">
    <citation type="journal article" date="2023" name="Nat. Microbiol.">
        <title>Babesia duncani multi-omics identifies virulence factors and drug targets.</title>
        <authorList>
            <person name="Singh P."/>
            <person name="Lonardi S."/>
            <person name="Liang Q."/>
            <person name="Vydyam P."/>
            <person name="Khabirova E."/>
            <person name="Fang T."/>
            <person name="Gihaz S."/>
            <person name="Thekkiniath J."/>
            <person name="Munshi M."/>
            <person name="Abel S."/>
            <person name="Ciampossin L."/>
            <person name="Batugedara G."/>
            <person name="Gupta M."/>
            <person name="Lu X.M."/>
            <person name="Lenz T."/>
            <person name="Chakravarty S."/>
            <person name="Cornillot E."/>
            <person name="Hu Y."/>
            <person name="Ma W."/>
            <person name="Gonzalez L.M."/>
            <person name="Sanchez S."/>
            <person name="Estrada K."/>
            <person name="Sanchez-Flores A."/>
            <person name="Montero E."/>
            <person name="Harb O.S."/>
            <person name="Le Roch K.G."/>
            <person name="Mamoun C.B."/>
        </authorList>
    </citation>
    <scope>NUCLEOTIDE SEQUENCE</scope>
    <source>
        <strain evidence="2">WA1</strain>
    </source>
</reference>
<keyword evidence="1" id="KW-0694">RNA-binding</keyword>
<dbReference type="PANTHER" id="PTHR47683">
    <property type="entry name" value="PSEUDOURIDINE SYNTHASE FAMILY PROTEIN-RELATED"/>
    <property type="match status" value="1"/>
</dbReference>
<evidence type="ECO:0000313" key="2">
    <source>
        <dbReference type="EMBL" id="KAK2195357.1"/>
    </source>
</evidence>
<dbReference type="GeneID" id="94337330"/>
<dbReference type="PROSITE" id="PS50889">
    <property type="entry name" value="S4"/>
    <property type="match status" value="1"/>
</dbReference>
<dbReference type="RefSeq" id="XP_067802200.1">
    <property type="nucleotide sequence ID" value="XM_067948049.1"/>
</dbReference>
<evidence type="ECO:0000313" key="3">
    <source>
        <dbReference type="Proteomes" id="UP001214638"/>
    </source>
</evidence>
<dbReference type="InterPro" id="IPR036986">
    <property type="entry name" value="S4_RNA-bd_sf"/>
</dbReference>
<dbReference type="AlphaFoldDB" id="A0AAD9UN34"/>
<dbReference type="Gene3D" id="3.10.290.10">
    <property type="entry name" value="RNA-binding S4 domain"/>
    <property type="match status" value="1"/>
</dbReference>
<sequence length="103" mass="11792">MNIRLSSFCALKGICSKFEAKKYIKLGLLKLNNEIITKDQVIDRHAKIELLGRAIDIQQSKISLLFNKPKGYISTYSKHVSFFLNIMNPQDHTQFQAVVNHGQ</sequence>
<protein>
    <submittedName>
        <fullName evidence="2">Bifunctional RNA-binding S4 domain superfamily/RNA-binding S4 domain</fullName>
    </submittedName>
</protein>
<evidence type="ECO:0000256" key="1">
    <source>
        <dbReference type="PROSITE-ProRule" id="PRU00182"/>
    </source>
</evidence>
<dbReference type="GO" id="GO:0003723">
    <property type="term" value="F:RNA binding"/>
    <property type="evidence" value="ECO:0007669"/>
    <property type="project" value="UniProtKB-KW"/>
</dbReference>
<comment type="caution">
    <text evidence="2">The sequence shown here is derived from an EMBL/GenBank/DDBJ whole genome shotgun (WGS) entry which is preliminary data.</text>
</comment>
<dbReference type="Proteomes" id="UP001214638">
    <property type="component" value="Unassembled WGS sequence"/>
</dbReference>
<dbReference type="SUPFAM" id="SSF55174">
    <property type="entry name" value="Alpha-L RNA-binding motif"/>
    <property type="match status" value="1"/>
</dbReference>
<keyword evidence="3" id="KW-1185">Reference proteome</keyword>